<dbReference type="AlphaFoldDB" id="X1HXW0"/>
<evidence type="ECO:0000313" key="1">
    <source>
        <dbReference type="EMBL" id="GAH74966.1"/>
    </source>
</evidence>
<name>X1HXW0_9ZZZZ</name>
<organism evidence="1">
    <name type="scientific">marine sediment metagenome</name>
    <dbReference type="NCBI Taxonomy" id="412755"/>
    <lineage>
        <taxon>unclassified sequences</taxon>
        <taxon>metagenomes</taxon>
        <taxon>ecological metagenomes</taxon>
    </lineage>
</organism>
<feature type="non-terminal residue" evidence="1">
    <location>
        <position position="201"/>
    </location>
</feature>
<comment type="caution">
    <text evidence="1">The sequence shown here is derived from an EMBL/GenBank/DDBJ whole genome shotgun (WGS) entry which is preliminary data.</text>
</comment>
<gene>
    <name evidence="1" type="ORF">S03H2_44066</name>
</gene>
<protein>
    <submittedName>
        <fullName evidence="1">Uncharacterized protein</fullName>
    </submittedName>
</protein>
<dbReference type="EMBL" id="BARU01027530">
    <property type="protein sequence ID" value="GAH74966.1"/>
    <property type="molecule type" value="Genomic_DNA"/>
</dbReference>
<accession>X1HXW0</accession>
<reference evidence="1" key="1">
    <citation type="journal article" date="2014" name="Front. Microbiol.">
        <title>High frequency of phylogenetically diverse reductive dehalogenase-homologous genes in deep subseafloor sedimentary metagenomes.</title>
        <authorList>
            <person name="Kawai M."/>
            <person name="Futagami T."/>
            <person name="Toyoda A."/>
            <person name="Takaki Y."/>
            <person name="Nishi S."/>
            <person name="Hori S."/>
            <person name="Arai W."/>
            <person name="Tsubouchi T."/>
            <person name="Morono Y."/>
            <person name="Uchiyama I."/>
            <person name="Ito T."/>
            <person name="Fujiyama A."/>
            <person name="Inagaki F."/>
            <person name="Takami H."/>
        </authorList>
    </citation>
    <scope>NUCLEOTIDE SEQUENCE</scope>
    <source>
        <strain evidence="1">Expedition CK06-06</strain>
    </source>
</reference>
<proteinExistence type="predicted"/>
<sequence>MYNYGNALEYIAPPIFAPIVTIEYPIDNTTYIINVTALNYTTSGSSPQSCWYSLDSGATNNTLTCGNNVTGLVSVEGANTWIVYANESEGDIGSSSTTFYKDTLPPIINLTTPTNNTHTDVIQNFTATFVDGGGTDNATLYIYNSSDDLVFSQFNSFIGSPTSTELGIEYNLSIDDTYTWFYNATDIYDETGGSQIFTIIW</sequence>